<gene>
    <name evidence="1" type="ORF">SAMN05192542_10220</name>
</gene>
<protein>
    <recommendedName>
        <fullName evidence="3">Plasmid related protein</fullName>
    </recommendedName>
</protein>
<organism evidence="1 2">
    <name type="scientific">Paraburkholderia caballeronis</name>
    <dbReference type="NCBI Taxonomy" id="416943"/>
    <lineage>
        <taxon>Bacteria</taxon>
        <taxon>Pseudomonadati</taxon>
        <taxon>Pseudomonadota</taxon>
        <taxon>Betaproteobacteria</taxon>
        <taxon>Burkholderiales</taxon>
        <taxon>Burkholderiaceae</taxon>
        <taxon>Paraburkholderia</taxon>
    </lineage>
</organism>
<proteinExistence type="predicted"/>
<dbReference type="Proteomes" id="UP000199120">
    <property type="component" value="Unassembled WGS sequence"/>
</dbReference>
<evidence type="ECO:0000313" key="1">
    <source>
        <dbReference type="EMBL" id="SEK41966.1"/>
    </source>
</evidence>
<dbReference type="AlphaFoldDB" id="A0A1H7GUX4"/>
<dbReference type="RefSeq" id="WP_090541600.1">
    <property type="nucleotide sequence ID" value="NZ_FNSR01000001.1"/>
</dbReference>
<dbReference type="STRING" id="416943.SAMN05445871_0299"/>
<sequence length="96" mass="10441">MSCYENGPRFPMGRPAITPAAEAALDAADIHPVRLLARHIHGDWGELSAEDRAANELALLSGRRLLSSYAIPGGTKVWLITEADRSVTTILLPEDY</sequence>
<keyword evidence="2" id="KW-1185">Reference proteome</keyword>
<accession>A0A1H7GUX4</accession>
<dbReference type="EMBL" id="FOAJ01000002">
    <property type="protein sequence ID" value="SEK41966.1"/>
    <property type="molecule type" value="Genomic_DNA"/>
</dbReference>
<reference evidence="2" key="1">
    <citation type="submission" date="2016-10" db="EMBL/GenBank/DDBJ databases">
        <authorList>
            <person name="Varghese N."/>
            <person name="Submissions S."/>
        </authorList>
    </citation>
    <scope>NUCLEOTIDE SEQUENCE [LARGE SCALE GENOMIC DNA]</scope>
    <source>
        <strain evidence="2">LMG 26416</strain>
    </source>
</reference>
<evidence type="ECO:0000313" key="2">
    <source>
        <dbReference type="Proteomes" id="UP000199120"/>
    </source>
</evidence>
<name>A0A1H7GUX4_9BURK</name>
<evidence type="ECO:0008006" key="3">
    <source>
        <dbReference type="Google" id="ProtNLM"/>
    </source>
</evidence>